<dbReference type="Proteomes" id="UP000095472">
    <property type="component" value="Chromosome"/>
</dbReference>
<keyword evidence="2" id="KW-1185">Reference proteome</keyword>
<gene>
    <name evidence="1" type="ORF">BH720_009280</name>
</gene>
<dbReference type="EMBL" id="CP182909">
    <property type="protein sequence ID" value="XPM65743.1"/>
    <property type="molecule type" value="Genomic_DNA"/>
</dbReference>
<reference evidence="1 2" key="1">
    <citation type="journal article" date="2016" name="Genome Announc.">
        <title>Draft Genome Sequence of the Thermotolerant Cyanobacterium Desertifilum sp. IPPAS B-1220.</title>
        <authorList>
            <person name="Mironov K.S."/>
            <person name="Sinetova M.A."/>
            <person name="Bolatkhan K."/>
            <person name="Zayadan B.K."/>
            <person name="Ustinova V.V."/>
            <person name="Kupriyanova E.V."/>
            <person name="Skrypnik A.N."/>
            <person name="Gogoleva N.E."/>
            <person name="Gogolev Y.V."/>
            <person name="Los D.A."/>
        </authorList>
    </citation>
    <scope>NUCLEOTIDE SEQUENCE [LARGE SCALE GENOMIC DNA]</scope>
    <source>
        <strain evidence="1 2">IPPAS B-1220</strain>
    </source>
</reference>
<accession>A0ACD5GXM1</accession>
<protein>
    <submittedName>
        <fullName evidence="1">Uncharacterized protein</fullName>
    </submittedName>
</protein>
<organism evidence="1 2">
    <name type="scientific">Desertifilum tharense IPPAS B-1220</name>
    <dbReference type="NCBI Taxonomy" id="1781255"/>
    <lineage>
        <taxon>Bacteria</taxon>
        <taxon>Bacillati</taxon>
        <taxon>Cyanobacteriota</taxon>
        <taxon>Cyanophyceae</taxon>
        <taxon>Desertifilales</taxon>
        <taxon>Desertifilaceae</taxon>
        <taxon>Desertifilum</taxon>
    </lineage>
</organism>
<evidence type="ECO:0000313" key="1">
    <source>
        <dbReference type="EMBL" id="XPM65743.1"/>
    </source>
</evidence>
<sequence length="334" mass="39644">MLDGRQFSFAEYTIFAKIVIKKYMIVNSNSLRDFYPGLKISDLEGFLVDTWFIEERDTVFKCTFSYAKSRSCFDPKIIEVLEAIKNASSSYTYFKPNEIFISYPYQPSNIFYRLLKITPSYLQGITGESIFFDEAQSWEYLYSILYEYRARGFSSLWLNIDCDLDIFSSYQRQKVKYRFKQGMDLMIIDQQKQHSENKINSCSNFSLSIGLKFWSLLIKDNREIIMMTYLFSRNLLKRANKKDRNNILKLLEIENLYEIERQAASQGGIEVTQEDIEFYECCILVLPDEGNLYLRENQELADINRPTFLSFIEKLEQSLNQKGEKYFPELWYVN</sequence>
<evidence type="ECO:0000313" key="2">
    <source>
        <dbReference type="Proteomes" id="UP000095472"/>
    </source>
</evidence>
<proteinExistence type="predicted"/>
<name>A0ACD5GXM1_9CYAN</name>